<dbReference type="RefSeq" id="WP_379951760.1">
    <property type="nucleotide sequence ID" value="NZ_JBHMAF010000194.1"/>
</dbReference>
<dbReference type="NCBIfam" id="TIGR01076">
    <property type="entry name" value="sortase_fam"/>
    <property type="match status" value="1"/>
</dbReference>
<dbReference type="SUPFAM" id="SSF63817">
    <property type="entry name" value="Sortase"/>
    <property type="match status" value="1"/>
</dbReference>
<keyword evidence="3" id="KW-1185">Reference proteome</keyword>
<dbReference type="InterPro" id="IPR053525">
    <property type="entry name" value="Sortase_D"/>
</dbReference>
<protein>
    <submittedName>
        <fullName evidence="2">Class D sortase</fullName>
    </submittedName>
</protein>
<evidence type="ECO:0000256" key="1">
    <source>
        <dbReference type="ARBA" id="ARBA00022801"/>
    </source>
</evidence>
<accession>A0ABV5WLU0</accession>
<dbReference type="InterPro" id="IPR023365">
    <property type="entry name" value="Sortase_dom-sf"/>
</dbReference>
<evidence type="ECO:0000313" key="2">
    <source>
        <dbReference type="EMBL" id="MFB9761614.1"/>
    </source>
</evidence>
<reference evidence="2 3" key="1">
    <citation type="submission" date="2024-09" db="EMBL/GenBank/DDBJ databases">
        <authorList>
            <person name="Sun Q."/>
            <person name="Mori K."/>
        </authorList>
    </citation>
    <scope>NUCLEOTIDE SEQUENCE [LARGE SCALE GENOMIC DNA]</scope>
    <source>
        <strain evidence="2 3">JCM 11201</strain>
    </source>
</reference>
<dbReference type="NCBIfam" id="NF033746">
    <property type="entry name" value="class_D_sortase"/>
    <property type="match status" value="1"/>
</dbReference>
<dbReference type="EMBL" id="JBHMAF010000194">
    <property type="protein sequence ID" value="MFB9761614.1"/>
    <property type="molecule type" value="Genomic_DNA"/>
</dbReference>
<sequence>MRKIAFFTLGILLCTIGGYLLYTNGQQFTKGNTRSHYKQIRVHTLPTLDSQPVYLRAPAKGEVLGTLDIPALHMSLPIYEGTDKQALRKGVGHYIRSVLPGQTDNCVLSGHNDSVFRRLDEIQKGDDFIIQTKAGIFTYRVTNMKIIDRNDKTVIVPKPKASLTITTCYPFRYIGYTSKRYVVEAALVAQHVHGDSKTSKAPA</sequence>
<dbReference type="CDD" id="cd05828">
    <property type="entry name" value="Sortase_D_1"/>
    <property type="match status" value="1"/>
</dbReference>
<comment type="caution">
    <text evidence="2">The sequence shown here is derived from an EMBL/GenBank/DDBJ whole genome shotgun (WGS) entry which is preliminary data.</text>
</comment>
<evidence type="ECO:0000313" key="3">
    <source>
        <dbReference type="Proteomes" id="UP001589609"/>
    </source>
</evidence>
<name>A0ABV5WLU0_9BACI</name>
<dbReference type="InterPro" id="IPR005754">
    <property type="entry name" value="Sortase"/>
</dbReference>
<proteinExistence type="predicted"/>
<dbReference type="Gene3D" id="2.40.260.10">
    <property type="entry name" value="Sortase"/>
    <property type="match status" value="1"/>
</dbReference>
<organism evidence="2 3">
    <name type="scientific">Ectobacillus funiculus</name>
    <dbReference type="NCBI Taxonomy" id="137993"/>
    <lineage>
        <taxon>Bacteria</taxon>
        <taxon>Bacillati</taxon>
        <taxon>Bacillota</taxon>
        <taxon>Bacilli</taxon>
        <taxon>Bacillales</taxon>
        <taxon>Bacillaceae</taxon>
        <taxon>Ectobacillus</taxon>
    </lineage>
</organism>
<gene>
    <name evidence="2" type="ORF">ACFFMS_25580</name>
</gene>
<dbReference type="Pfam" id="PF04203">
    <property type="entry name" value="Sortase"/>
    <property type="match status" value="1"/>
</dbReference>
<keyword evidence="1" id="KW-0378">Hydrolase</keyword>
<dbReference type="Proteomes" id="UP001589609">
    <property type="component" value="Unassembled WGS sequence"/>
</dbReference>
<dbReference type="InterPro" id="IPR041999">
    <property type="entry name" value="Sortase_D_1"/>
</dbReference>